<sequence length="820" mass="89388">MTVLDVLIWWITIQLIGLVGLPITGSIFRALPDRGYAYAKAFGLLLVGYVAWLLAMLGLAQFGRPVLIVAALGVAIAGIWLHGGVRAALERARGFFATRWQAVLASEAIFLGALLATVWMRMHDPTPFGTERPMDFAFFNAMLQSGGFPPVDPWLAGFSINYYYFGYLLMAAMAALTGLAPGVAYNLALALIVALTAQGVAGTIANLIILAHPDAQDEGPRRRWPRLAARIVFPLLGVIFVLLAGNQAGAVQVLLGDERTVALDSRQLVSAFGQALGSNDEIVLPSTVTTNEFGTIDRWQRNDKLADFNWWWPSRALWDEYGDAGGVRRYNITEFPFFSFRLGDMHPHVMALPFGVLATALALATLLRPGLPGNTRGDLGLLALSGLILGSLYTINSWDLPAYLLLYAGAITLVARRQPGPLPWLALGRTLFIVNFGAYLLFLPFHLTLQPLVGSAAPLIDVPVLGRLTSIIAPYTAGRSGLHAFIISFGLFALPILVFLYQRTLACQKEPPAEANALPLLRLLFWLPLILVPIGLIAHFPLLPLGGLAVLAMWAAMQQTHRPAASFALLVTALGCAIIFGTEIIFIRDVFGNRMNTIFKFYYQVWLLWGTLAPFALWWIIHEARGTRRVVAWTTAGLTGVLLAGALVYPALSLRDLGRGPLIGLEGRTPREQSEAGLASIRWLRQQAPPGSVVLEAAAVEDLAAQRCGGSYDVRSEGWGGVASTTGHPTVLGWVGHQQQWRGGDPVAMAELGPRCVDVDTIFRTTDTATARDLLTRYQVTHVYLGALERRLYPPESLAKFELLGEAVFQQDEVSIYQIR</sequence>
<evidence type="ECO:0008006" key="4">
    <source>
        <dbReference type="Google" id="ProtNLM"/>
    </source>
</evidence>
<dbReference type="InterPro" id="IPR018746">
    <property type="entry name" value="DUF2298"/>
</dbReference>
<feature type="transmembrane region" description="Helical" evidence="1">
    <location>
        <begin position="567"/>
        <end position="587"/>
    </location>
</feature>
<feature type="transmembrane region" description="Helical" evidence="1">
    <location>
        <begin position="379"/>
        <end position="395"/>
    </location>
</feature>
<proteinExistence type="predicted"/>
<dbReference type="EMBL" id="LYXE01000136">
    <property type="protein sequence ID" value="PDV97477.1"/>
    <property type="molecule type" value="Genomic_DNA"/>
</dbReference>
<feature type="transmembrane region" description="Helical" evidence="1">
    <location>
        <begin position="101"/>
        <end position="120"/>
    </location>
</feature>
<feature type="transmembrane region" description="Helical" evidence="1">
    <location>
        <begin position="633"/>
        <end position="652"/>
    </location>
</feature>
<feature type="transmembrane region" description="Helical" evidence="1">
    <location>
        <begin position="136"/>
        <end position="155"/>
    </location>
</feature>
<reference evidence="2 3" key="1">
    <citation type="submission" date="2016-05" db="EMBL/GenBank/DDBJ databases">
        <authorList>
            <person name="Lavstsen T."/>
            <person name="Jespersen J.S."/>
        </authorList>
    </citation>
    <scope>NUCLEOTIDE SEQUENCE [LARGE SCALE GENOMIC DNA]</scope>
    <source>
        <strain evidence="2 3">B7-9</strain>
    </source>
</reference>
<feature type="transmembrane region" description="Helical" evidence="1">
    <location>
        <begin position="348"/>
        <end position="367"/>
    </location>
</feature>
<organism evidence="2 3">
    <name type="scientific">Candidatus Chloroploca asiatica</name>
    <dbReference type="NCBI Taxonomy" id="1506545"/>
    <lineage>
        <taxon>Bacteria</taxon>
        <taxon>Bacillati</taxon>
        <taxon>Chloroflexota</taxon>
        <taxon>Chloroflexia</taxon>
        <taxon>Chloroflexales</taxon>
        <taxon>Chloroflexineae</taxon>
        <taxon>Oscillochloridaceae</taxon>
        <taxon>Candidatus Chloroploca</taxon>
    </lineage>
</organism>
<feature type="transmembrane region" description="Helical" evidence="1">
    <location>
        <begin position="41"/>
        <end position="60"/>
    </location>
</feature>
<feature type="transmembrane region" description="Helical" evidence="1">
    <location>
        <begin position="231"/>
        <end position="255"/>
    </location>
</feature>
<accession>A0A2H3KI37</accession>
<keyword evidence="1" id="KW-0812">Transmembrane</keyword>
<keyword evidence="3" id="KW-1185">Reference proteome</keyword>
<comment type="caution">
    <text evidence="2">The sequence shown here is derived from an EMBL/GenBank/DDBJ whole genome shotgun (WGS) entry which is preliminary data.</text>
</comment>
<feature type="transmembrane region" description="Helical" evidence="1">
    <location>
        <begin position="66"/>
        <end position="89"/>
    </location>
</feature>
<keyword evidence="1" id="KW-0472">Membrane</keyword>
<dbReference type="Proteomes" id="UP000220922">
    <property type="component" value="Unassembled WGS sequence"/>
</dbReference>
<feature type="transmembrane region" description="Helical" evidence="1">
    <location>
        <begin position="6"/>
        <end position="29"/>
    </location>
</feature>
<feature type="transmembrane region" description="Helical" evidence="1">
    <location>
        <begin position="162"/>
        <end position="181"/>
    </location>
</feature>
<name>A0A2H3KI37_9CHLR</name>
<gene>
    <name evidence="2" type="ORF">A9Q02_18235</name>
</gene>
<evidence type="ECO:0000313" key="2">
    <source>
        <dbReference type="EMBL" id="PDV97477.1"/>
    </source>
</evidence>
<dbReference type="OrthoDB" id="134460at2"/>
<dbReference type="PANTHER" id="PTHR10790:SF51">
    <property type="entry name" value="TETRATRICOPEPTIDE REPEAT PROTEIN"/>
    <property type="match status" value="1"/>
</dbReference>
<evidence type="ECO:0000256" key="1">
    <source>
        <dbReference type="SAM" id="Phobius"/>
    </source>
</evidence>
<dbReference type="NCBIfam" id="TIGR03662">
    <property type="entry name" value="Chlor_Arch_YYY"/>
    <property type="match status" value="1"/>
</dbReference>
<keyword evidence="1" id="KW-1133">Transmembrane helix</keyword>
<protein>
    <recommendedName>
        <fullName evidence="4">YYY membrane protein</fullName>
    </recommendedName>
</protein>
<evidence type="ECO:0000313" key="3">
    <source>
        <dbReference type="Proteomes" id="UP000220922"/>
    </source>
</evidence>
<feature type="transmembrane region" description="Helical" evidence="1">
    <location>
        <begin position="482"/>
        <end position="502"/>
    </location>
</feature>
<dbReference type="PANTHER" id="PTHR10790">
    <property type="entry name" value="TPR-DOMAIN CONTAINING PROTEIN"/>
    <property type="match status" value="1"/>
</dbReference>
<feature type="transmembrane region" description="Helical" evidence="1">
    <location>
        <begin position="523"/>
        <end position="555"/>
    </location>
</feature>
<feature type="transmembrane region" description="Helical" evidence="1">
    <location>
        <begin position="187"/>
        <end position="210"/>
    </location>
</feature>
<dbReference type="Pfam" id="PF10060">
    <property type="entry name" value="DUF2298"/>
    <property type="match status" value="1"/>
</dbReference>
<dbReference type="AlphaFoldDB" id="A0A2H3KI37"/>
<feature type="transmembrane region" description="Helical" evidence="1">
    <location>
        <begin position="599"/>
        <end position="621"/>
    </location>
</feature>
<feature type="transmembrane region" description="Helical" evidence="1">
    <location>
        <begin position="424"/>
        <end position="445"/>
    </location>
</feature>